<dbReference type="InterPro" id="IPR001647">
    <property type="entry name" value="HTH_TetR"/>
</dbReference>
<dbReference type="InterPro" id="IPR050109">
    <property type="entry name" value="HTH-type_TetR-like_transc_reg"/>
</dbReference>
<evidence type="ECO:0000256" key="1">
    <source>
        <dbReference type="ARBA" id="ARBA00023015"/>
    </source>
</evidence>
<keyword evidence="1" id="KW-0805">Transcription regulation</keyword>
<comment type="caution">
    <text evidence="7">The sequence shown here is derived from an EMBL/GenBank/DDBJ whole genome shotgun (WGS) entry which is preliminary data.</text>
</comment>
<organism evidence="7">
    <name type="scientific">Alloyangia mangrovi</name>
    <dbReference type="NCBI Taxonomy" id="1779329"/>
    <lineage>
        <taxon>Bacteria</taxon>
        <taxon>Pseudomonadati</taxon>
        <taxon>Pseudomonadota</taxon>
        <taxon>Alphaproteobacteria</taxon>
        <taxon>Rhodobacterales</taxon>
        <taxon>Roseobacteraceae</taxon>
        <taxon>Alloyangia</taxon>
    </lineage>
</organism>
<dbReference type="EMBL" id="NTHN01000232">
    <property type="protein sequence ID" value="PBD18457.1"/>
    <property type="molecule type" value="Genomic_DNA"/>
</dbReference>
<evidence type="ECO:0000256" key="2">
    <source>
        <dbReference type="ARBA" id="ARBA00023125"/>
    </source>
</evidence>
<evidence type="ECO:0000256" key="3">
    <source>
        <dbReference type="ARBA" id="ARBA00023163"/>
    </source>
</evidence>
<feature type="region of interest" description="Disordered" evidence="5">
    <location>
        <begin position="119"/>
        <end position="143"/>
    </location>
</feature>
<dbReference type="InterPro" id="IPR009057">
    <property type="entry name" value="Homeodomain-like_sf"/>
</dbReference>
<dbReference type="PANTHER" id="PTHR30055:SF234">
    <property type="entry name" value="HTH-TYPE TRANSCRIPTIONAL REGULATOR BETI"/>
    <property type="match status" value="1"/>
</dbReference>
<evidence type="ECO:0000259" key="6">
    <source>
        <dbReference type="PROSITE" id="PS50977"/>
    </source>
</evidence>
<name>A0A2A3JUG6_9RHOB</name>
<accession>A0A2A3JUG6</accession>
<reference evidence="7" key="1">
    <citation type="submission" date="2017-09" db="EMBL/GenBank/DDBJ databases">
        <title>Yangia sp. SAOS 153D whole genome sequencing.</title>
        <authorList>
            <person name="Verma A."/>
            <person name="Krishnamurthi S."/>
        </authorList>
    </citation>
    <scope>NUCLEOTIDE SEQUENCE [LARGE SCALE GENOMIC DNA]</scope>
    <source>
        <strain evidence="7">SAOS 153D</strain>
    </source>
</reference>
<dbReference type="SUPFAM" id="SSF46689">
    <property type="entry name" value="Homeodomain-like"/>
    <property type="match status" value="1"/>
</dbReference>
<dbReference type="PANTHER" id="PTHR30055">
    <property type="entry name" value="HTH-TYPE TRANSCRIPTIONAL REGULATOR RUTR"/>
    <property type="match status" value="1"/>
</dbReference>
<feature type="domain" description="HTH tetR-type" evidence="6">
    <location>
        <begin position="143"/>
        <end position="203"/>
    </location>
</feature>
<dbReference type="Pfam" id="PF00440">
    <property type="entry name" value="TetR_N"/>
    <property type="match status" value="1"/>
</dbReference>
<dbReference type="AlphaFoldDB" id="A0A2A3JUG6"/>
<keyword evidence="2 4" id="KW-0238">DNA-binding</keyword>
<evidence type="ECO:0000256" key="4">
    <source>
        <dbReference type="PROSITE-ProRule" id="PRU00335"/>
    </source>
</evidence>
<dbReference type="PRINTS" id="PR00455">
    <property type="entry name" value="HTHTETR"/>
</dbReference>
<dbReference type="GO" id="GO:0003700">
    <property type="term" value="F:DNA-binding transcription factor activity"/>
    <property type="evidence" value="ECO:0007669"/>
    <property type="project" value="TreeGrafter"/>
</dbReference>
<sequence>MRGAKTQPMPRPRARSEYGDCFSDLHRRKPHCAGFRFNSTIWRSFNPGRHAPGQSRCLRRHPAVTTGPVAQPSRARRPACTGSRQTARNFLTFKTFMFVLKVTHAYCEKDLRILMTEKPKDSATISPPRKAAGQKRTQAQRTEETTTALFEATMELMLSDGLSRMTTQAIAKKAGVSRGALTHHFQSREELIAEAIHHHLTALNQKLLAFAETMQENETEVGAIADYLWKMMSGGVFYVTLEYLPEVRHNESLKARLVPVTKEFHNGLEAIWSHLARKTSCDAKQASVILNMTMCLYRGMIAQTILRDDPAYYRDMLAQWKQILPMLLQRDTAAVPPSPSS</sequence>
<proteinExistence type="predicted"/>
<gene>
    <name evidence="7" type="ORF">CLG85_14625</name>
</gene>
<dbReference type="OrthoDB" id="8478851at2"/>
<protein>
    <recommendedName>
        <fullName evidence="6">HTH tetR-type domain-containing protein</fullName>
    </recommendedName>
</protein>
<dbReference type="GO" id="GO:0000976">
    <property type="term" value="F:transcription cis-regulatory region binding"/>
    <property type="evidence" value="ECO:0007669"/>
    <property type="project" value="TreeGrafter"/>
</dbReference>
<dbReference type="PROSITE" id="PS50977">
    <property type="entry name" value="HTH_TETR_2"/>
    <property type="match status" value="1"/>
</dbReference>
<keyword evidence="3" id="KW-0804">Transcription</keyword>
<dbReference type="Gene3D" id="1.10.357.10">
    <property type="entry name" value="Tetracycline Repressor, domain 2"/>
    <property type="match status" value="1"/>
</dbReference>
<evidence type="ECO:0000313" key="7">
    <source>
        <dbReference type="EMBL" id="PBD18457.1"/>
    </source>
</evidence>
<feature type="DNA-binding region" description="H-T-H motif" evidence="4">
    <location>
        <begin position="166"/>
        <end position="185"/>
    </location>
</feature>
<evidence type="ECO:0000256" key="5">
    <source>
        <dbReference type="SAM" id="MobiDB-lite"/>
    </source>
</evidence>